<keyword evidence="1" id="KW-1133">Transmembrane helix</keyword>
<feature type="transmembrane region" description="Helical" evidence="1">
    <location>
        <begin position="72"/>
        <end position="97"/>
    </location>
</feature>
<dbReference type="EMBL" id="JBHSML010000001">
    <property type="protein sequence ID" value="MFC5514420.1"/>
    <property type="molecule type" value="Genomic_DNA"/>
</dbReference>
<sequence length="179" mass="20074">MKPPYELNAIPPQPFSRYSFMLTRADALAYETLSREIIGWRRILLFVWIGLGGMVVAFLPENWVGDEGGWRFWALFLTSIAIQYGLAVVAMTASAYYRAARRLPNPVAVTMLDQVDHLEWQEQGVNSLVASETIGPVIETLTHLFVCVGDRVLILPLHAFGSRSEMAAFANELDRRSGD</sequence>
<feature type="transmembrane region" description="Helical" evidence="1">
    <location>
        <begin position="43"/>
        <end position="60"/>
    </location>
</feature>
<proteinExistence type="predicted"/>
<evidence type="ECO:0008006" key="4">
    <source>
        <dbReference type="Google" id="ProtNLM"/>
    </source>
</evidence>
<keyword evidence="1" id="KW-0812">Transmembrane</keyword>
<protein>
    <recommendedName>
        <fullName evidence="4">YcxB family protein</fullName>
    </recommendedName>
</protein>
<dbReference type="RefSeq" id="WP_266345031.1">
    <property type="nucleotide sequence ID" value="NZ_JAPKNH010000006.1"/>
</dbReference>
<evidence type="ECO:0000256" key="1">
    <source>
        <dbReference type="SAM" id="Phobius"/>
    </source>
</evidence>
<reference evidence="3" key="1">
    <citation type="journal article" date="2019" name="Int. J. Syst. Evol. Microbiol.">
        <title>The Global Catalogue of Microorganisms (GCM) 10K type strain sequencing project: providing services to taxonomists for standard genome sequencing and annotation.</title>
        <authorList>
            <consortium name="The Broad Institute Genomics Platform"/>
            <consortium name="The Broad Institute Genome Sequencing Center for Infectious Disease"/>
            <person name="Wu L."/>
            <person name="Ma J."/>
        </authorList>
    </citation>
    <scope>NUCLEOTIDE SEQUENCE [LARGE SCALE GENOMIC DNA]</scope>
    <source>
        <strain evidence="3">KACC 12633</strain>
    </source>
</reference>
<organism evidence="2 3">
    <name type="scientific">Kaistia terrae</name>
    <dbReference type="NCBI Taxonomy" id="537017"/>
    <lineage>
        <taxon>Bacteria</taxon>
        <taxon>Pseudomonadati</taxon>
        <taxon>Pseudomonadota</taxon>
        <taxon>Alphaproteobacteria</taxon>
        <taxon>Hyphomicrobiales</taxon>
        <taxon>Kaistiaceae</taxon>
        <taxon>Kaistia</taxon>
    </lineage>
</organism>
<comment type="caution">
    <text evidence="2">The sequence shown here is derived from an EMBL/GenBank/DDBJ whole genome shotgun (WGS) entry which is preliminary data.</text>
</comment>
<accession>A0ABW0PPK2</accession>
<evidence type="ECO:0000313" key="3">
    <source>
        <dbReference type="Proteomes" id="UP001596150"/>
    </source>
</evidence>
<name>A0ABW0PPK2_9HYPH</name>
<dbReference type="Proteomes" id="UP001596150">
    <property type="component" value="Unassembled WGS sequence"/>
</dbReference>
<keyword evidence="3" id="KW-1185">Reference proteome</keyword>
<gene>
    <name evidence="2" type="ORF">ACFPP9_01460</name>
</gene>
<evidence type="ECO:0000313" key="2">
    <source>
        <dbReference type="EMBL" id="MFC5514420.1"/>
    </source>
</evidence>
<keyword evidence="1" id="KW-0472">Membrane</keyword>